<dbReference type="OrthoDB" id="4556617at2"/>
<dbReference type="Proteomes" id="UP000186104">
    <property type="component" value="Chromosome"/>
</dbReference>
<reference evidence="2 3" key="1">
    <citation type="submission" date="2016-06" db="EMBL/GenBank/DDBJ databases">
        <title>Complete genome sequence of a saline-alkali tolerant type strain Dietzia timorensis ID05-A0528T.</title>
        <authorList>
            <person name="Wu X."/>
        </authorList>
    </citation>
    <scope>NUCLEOTIDE SEQUENCE [LARGE SCALE GENOMIC DNA]</scope>
    <source>
        <strain evidence="2 3">ID05-A0528</strain>
    </source>
</reference>
<protein>
    <submittedName>
        <fullName evidence="2">Uncharacterized protein</fullName>
    </submittedName>
</protein>
<dbReference type="EMBL" id="CP015961">
    <property type="protein sequence ID" value="ANI90839.1"/>
    <property type="molecule type" value="Genomic_DNA"/>
</dbReference>
<feature type="signal peptide" evidence="1">
    <location>
        <begin position="1"/>
        <end position="31"/>
    </location>
</feature>
<evidence type="ECO:0000313" key="3">
    <source>
        <dbReference type="Proteomes" id="UP000186104"/>
    </source>
</evidence>
<accession>A0A173LGC2</accession>
<dbReference type="KEGG" id="dtm:BJL86_0027"/>
<evidence type="ECO:0000256" key="1">
    <source>
        <dbReference type="SAM" id="SignalP"/>
    </source>
</evidence>
<proteinExistence type="predicted"/>
<organism evidence="2 3">
    <name type="scientific">Dietzia timorensis</name>
    <dbReference type="NCBI Taxonomy" id="499555"/>
    <lineage>
        <taxon>Bacteria</taxon>
        <taxon>Bacillati</taxon>
        <taxon>Actinomycetota</taxon>
        <taxon>Actinomycetes</taxon>
        <taxon>Mycobacteriales</taxon>
        <taxon>Dietziaceae</taxon>
        <taxon>Dietzia</taxon>
    </lineage>
</organism>
<keyword evidence="3" id="KW-1185">Reference proteome</keyword>
<dbReference type="AlphaFoldDB" id="A0A173LGC2"/>
<name>A0A173LGC2_9ACTN</name>
<dbReference type="RefSeq" id="WP_067474361.1">
    <property type="nucleotide sequence ID" value="NZ_CP015961.1"/>
</dbReference>
<evidence type="ECO:0000313" key="2">
    <source>
        <dbReference type="EMBL" id="ANI90839.1"/>
    </source>
</evidence>
<feature type="chain" id="PRO_5008008654" evidence="1">
    <location>
        <begin position="32"/>
        <end position="173"/>
    </location>
</feature>
<sequence>MTYRKGSKAVGIGAAALIAAGIVAGAPAANAQGLGNNTGSLASVGTASQIPEQTQPTENRLLLEGTYGLCYMWSSVDLTPGGYPSSATMSPSANSIGLGDCTQEITLHWKNLDKGTSGEQTWTAKGPGNVAGVGHPYDAIVGTGGGTVEFTATADKSGASSETLTLEVPEYEG</sequence>
<gene>
    <name evidence="2" type="ORF">BJL86_0027</name>
</gene>
<keyword evidence="1" id="KW-0732">Signal</keyword>